<dbReference type="InterPro" id="IPR027246">
    <property type="entry name" value="Porin_Euk/Tom40"/>
</dbReference>
<dbReference type="PANTHER" id="PTHR11743">
    <property type="entry name" value="VOLTAGE-DEPENDENT ANION-SELECTIVE CHANNEL"/>
    <property type="match status" value="1"/>
</dbReference>
<accession>A0A5K3ESU4</accession>
<dbReference type="WBParaSite" id="MCU_002833-RA">
    <property type="protein sequence ID" value="MCU_002833-RA"/>
    <property type="gene ID" value="MCU_002833"/>
</dbReference>
<evidence type="ECO:0000256" key="4">
    <source>
        <dbReference type="ARBA" id="ARBA00022787"/>
    </source>
</evidence>
<evidence type="ECO:0000256" key="1">
    <source>
        <dbReference type="ARBA" id="ARBA00004294"/>
    </source>
</evidence>
<keyword evidence="5" id="KW-0813">Transport</keyword>
<dbReference type="Pfam" id="PF01459">
    <property type="entry name" value="Porin_3"/>
    <property type="match status" value="1"/>
</dbReference>
<protein>
    <submittedName>
        <fullName evidence="6">Voltage-dependent anion-selective channel</fullName>
    </submittedName>
</protein>
<dbReference type="GO" id="GO:0046930">
    <property type="term" value="C:pore complex"/>
    <property type="evidence" value="ECO:0007669"/>
    <property type="project" value="UniProtKB-KW"/>
</dbReference>
<evidence type="ECO:0000313" key="6">
    <source>
        <dbReference type="WBParaSite" id="MCU_002833-RA"/>
    </source>
</evidence>
<dbReference type="Gene3D" id="2.40.160.10">
    <property type="entry name" value="Porin"/>
    <property type="match status" value="1"/>
</dbReference>
<dbReference type="InterPro" id="IPR001925">
    <property type="entry name" value="Porin_Euk"/>
</dbReference>
<keyword evidence="5" id="KW-0406">Ion transport</keyword>
<dbReference type="AlphaFoldDB" id="A0A5K3ESU4"/>
<dbReference type="GO" id="GO:0015288">
    <property type="term" value="F:porin activity"/>
    <property type="evidence" value="ECO:0007669"/>
    <property type="project" value="UniProtKB-KW"/>
</dbReference>
<name>A0A5K3ESU4_MESCO</name>
<comment type="similarity">
    <text evidence="2">Belongs to the eukaryotic mitochondrial porin family.</text>
</comment>
<keyword evidence="5" id="KW-0626">Porin</keyword>
<comment type="subcellular location">
    <subcellularLocation>
        <location evidence="1">Mitochondrion outer membrane</location>
    </subcellularLocation>
</comment>
<evidence type="ECO:0000256" key="3">
    <source>
        <dbReference type="ARBA" id="ARBA00022452"/>
    </source>
</evidence>
<keyword evidence="3" id="KW-0472">Membrane</keyword>
<dbReference type="InterPro" id="IPR023614">
    <property type="entry name" value="Porin_dom_sf"/>
</dbReference>
<keyword evidence="3" id="KW-0812">Transmembrane</keyword>
<keyword evidence="4" id="KW-1000">Mitochondrion outer membrane</keyword>
<dbReference type="PANTHER" id="PTHR11743:SF70">
    <property type="entry name" value="GH26960P-RELATED"/>
    <property type="match status" value="1"/>
</dbReference>
<keyword evidence="4" id="KW-0496">Mitochondrion</keyword>
<sequence length="276" mass="30859">MVLTSFADIGKPGKDLFTKYFKFSLINFDFKSKTEDNVDLHLQCNEVDNKFVAASDVTFKPVDGISVKTKIDSNWLITNDIEIDDKKLSMQHNVITSIDYAQGAKKLKLKNHLKKERVNAEMELDFASKYPDATASIVFGDKGYVAGAQISIGTDGFELKKHVYSLGYCGNEFELHGSLSNNKDFEWRLFQIYKNISVGCMLGWSGGLLNTKFGVAAMYQVDKQTFIKGRIDECGRVGFAYGFKPTPETHMVVAMESSVNRNQPASNCGLTFEISN</sequence>
<dbReference type="GO" id="GO:0008308">
    <property type="term" value="F:voltage-gated monoatomic anion channel activity"/>
    <property type="evidence" value="ECO:0007669"/>
    <property type="project" value="InterPro"/>
</dbReference>
<evidence type="ECO:0000256" key="2">
    <source>
        <dbReference type="ARBA" id="ARBA00007780"/>
    </source>
</evidence>
<keyword evidence="3" id="KW-1134">Transmembrane beta strand</keyword>
<reference evidence="6" key="1">
    <citation type="submission" date="2019-11" db="UniProtKB">
        <authorList>
            <consortium name="WormBaseParasite"/>
        </authorList>
    </citation>
    <scope>IDENTIFICATION</scope>
</reference>
<organism evidence="6">
    <name type="scientific">Mesocestoides corti</name>
    <name type="common">Flatworm</name>
    <dbReference type="NCBI Taxonomy" id="53468"/>
    <lineage>
        <taxon>Eukaryota</taxon>
        <taxon>Metazoa</taxon>
        <taxon>Spiralia</taxon>
        <taxon>Lophotrochozoa</taxon>
        <taxon>Platyhelminthes</taxon>
        <taxon>Cestoda</taxon>
        <taxon>Eucestoda</taxon>
        <taxon>Cyclophyllidea</taxon>
        <taxon>Mesocestoididae</taxon>
        <taxon>Mesocestoides</taxon>
    </lineage>
</organism>
<proteinExistence type="inferred from homology"/>
<dbReference type="GO" id="GO:0005741">
    <property type="term" value="C:mitochondrial outer membrane"/>
    <property type="evidence" value="ECO:0007669"/>
    <property type="project" value="UniProtKB-SubCell"/>
</dbReference>
<evidence type="ECO:0000256" key="5">
    <source>
        <dbReference type="ARBA" id="ARBA00023114"/>
    </source>
</evidence>